<dbReference type="Proteomes" id="UP000190092">
    <property type="component" value="Unassembled WGS sequence"/>
</dbReference>
<evidence type="ECO:0000259" key="2">
    <source>
        <dbReference type="Pfam" id="PF00892"/>
    </source>
</evidence>
<feature type="transmembrane region" description="Helical" evidence="1">
    <location>
        <begin position="59"/>
        <end position="80"/>
    </location>
</feature>
<evidence type="ECO:0000313" key="3">
    <source>
        <dbReference type="EMBL" id="SKA20728.1"/>
    </source>
</evidence>
<keyword evidence="1" id="KW-1133">Transmembrane helix</keyword>
<reference evidence="4" key="1">
    <citation type="submission" date="2017-02" db="EMBL/GenBank/DDBJ databases">
        <authorList>
            <person name="Varghese N."/>
            <person name="Submissions S."/>
        </authorList>
    </citation>
    <scope>NUCLEOTIDE SEQUENCE [LARGE SCALE GENOMIC DNA]</scope>
    <source>
        <strain evidence="4">ATCC 27094</strain>
    </source>
</reference>
<feature type="transmembrane region" description="Helical" evidence="1">
    <location>
        <begin position="112"/>
        <end position="131"/>
    </location>
</feature>
<sequence>MQLWDVVGALVSAALHAGWNAAIKAHPKPTEAMTAQMMVCALLVLPGLFWTGLPSPSSWPWLAASTCINLVTVTALLRAYALVGFGLVYPVVRALSVLLVVALATLLSGETLSLYGFLGIGLIALSLFLLAQANASTTAVPRRALLWILLAGLSTAAYVLCDAQGVRHAGSPWAYGFVVSITNAVAMSLAQSRIARPWRILADHAIGVLPISIAAILSYQLILWVWSHAPVAPASALRDTSSAFALLIAVIWLHEPFTRLRLLAVLLSAAAVPLMRLA</sequence>
<feature type="transmembrane region" description="Helical" evidence="1">
    <location>
        <begin position="143"/>
        <end position="160"/>
    </location>
</feature>
<organism evidence="3 4">
    <name type="scientific">Enhydrobacter aerosaccus</name>
    <dbReference type="NCBI Taxonomy" id="225324"/>
    <lineage>
        <taxon>Bacteria</taxon>
        <taxon>Pseudomonadati</taxon>
        <taxon>Pseudomonadota</taxon>
        <taxon>Alphaproteobacteria</taxon>
        <taxon>Hyphomicrobiales</taxon>
        <taxon>Enhydrobacter</taxon>
    </lineage>
</organism>
<feature type="transmembrane region" description="Helical" evidence="1">
    <location>
        <begin position="35"/>
        <end position="53"/>
    </location>
</feature>
<feature type="domain" description="EamA" evidence="2">
    <location>
        <begin position="6"/>
        <end position="130"/>
    </location>
</feature>
<keyword evidence="1" id="KW-0472">Membrane</keyword>
<feature type="transmembrane region" description="Helical" evidence="1">
    <location>
        <begin position="202"/>
        <end position="226"/>
    </location>
</feature>
<accession>A0A1T4RYD1</accession>
<feature type="domain" description="EamA" evidence="2">
    <location>
        <begin position="143"/>
        <end position="274"/>
    </location>
</feature>
<dbReference type="InterPro" id="IPR037185">
    <property type="entry name" value="EmrE-like"/>
</dbReference>
<protein>
    <submittedName>
        <fullName evidence="3">EamA-like transporter family protein</fullName>
    </submittedName>
</protein>
<dbReference type="SUPFAM" id="SSF103481">
    <property type="entry name" value="Multidrug resistance efflux transporter EmrE"/>
    <property type="match status" value="2"/>
</dbReference>
<keyword evidence="4" id="KW-1185">Reference proteome</keyword>
<feature type="transmembrane region" description="Helical" evidence="1">
    <location>
        <begin position="260"/>
        <end position="277"/>
    </location>
</feature>
<dbReference type="STRING" id="225324.SAMN02745126_04137"/>
<proteinExistence type="predicted"/>
<dbReference type="Gene3D" id="1.10.3730.20">
    <property type="match status" value="1"/>
</dbReference>
<dbReference type="EMBL" id="FUWJ01000006">
    <property type="protein sequence ID" value="SKA20728.1"/>
    <property type="molecule type" value="Genomic_DNA"/>
</dbReference>
<name>A0A1T4RYD1_9HYPH</name>
<dbReference type="GO" id="GO:0016020">
    <property type="term" value="C:membrane"/>
    <property type="evidence" value="ECO:0007669"/>
    <property type="project" value="InterPro"/>
</dbReference>
<evidence type="ECO:0000256" key="1">
    <source>
        <dbReference type="SAM" id="Phobius"/>
    </source>
</evidence>
<feature type="transmembrane region" description="Helical" evidence="1">
    <location>
        <begin position="232"/>
        <end position="253"/>
    </location>
</feature>
<keyword evidence="1" id="KW-0812">Transmembrane</keyword>
<evidence type="ECO:0000313" key="4">
    <source>
        <dbReference type="Proteomes" id="UP000190092"/>
    </source>
</evidence>
<dbReference type="Pfam" id="PF00892">
    <property type="entry name" value="EamA"/>
    <property type="match status" value="2"/>
</dbReference>
<dbReference type="AlphaFoldDB" id="A0A1T4RYD1"/>
<feature type="transmembrane region" description="Helical" evidence="1">
    <location>
        <begin position="172"/>
        <end position="190"/>
    </location>
</feature>
<dbReference type="RefSeq" id="WP_085935822.1">
    <property type="nucleotide sequence ID" value="NZ_FUWJ01000006.1"/>
</dbReference>
<gene>
    <name evidence="3" type="ORF">SAMN02745126_04137</name>
</gene>
<dbReference type="InterPro" id="IPR000620">
    <property type="entry name" value="EamA_dom"/>
</dbReference>
<feature type="transmembrane region" description="Helical" evidence="1">
    <location>
        <begin position="87"/>
        <end position="106"/>
    </location>
</feature>